<sequence length="103" mass="10748">MIPGQTGHFNEATCRPRLRSQNLPSGMYRTGVMTGGSSDGARIAVAAHALKAYVLSHLLLWGKSPETAQSRSSKAGVQLVTLGGKRLSRGTIGSVISVPEMGA</sequence>
<gene>
    <name evidence="1" type="ORF">RhiXN_05075</name>
</gene>
<dbReference type="EMBL" id="CP059659">
    <property type="protein sequence ID" value="QRW17073.1"/>
    <property type="molecule type" value="Genomic_DNA"/>
</dbReference>
<dbReference type="Proteomes" id="UP000650533">
    <property type="component" value="Chromosome 2"/>
</dbReference>
<dbReference type="KEGG" id="rsx:RhiXN_05075"/>
<evidence type="ECO:0000313" key="2">
    <source>
        <dbReference type="Proteomes" id="UP000650533"/>
    </source>
</evidence>
<organism evidence="1 2">
    <name type="scientific">Rhizoctonia solani</name>
    <dbReference type="NCBI Taxonomy" id="456999"/>
    <lineage>
        <taxon>Eukaryota</taxon>
        <taxon>Fungi</taxon>
        <taxon>Dikarya</taxon>
        <taxon>Basidiomycota</taxon>
        <taxon>Agaricomycotina</taxon>
        <taxon>Agaricomycetes</taxon>
        <taxon>Cantharellales</taxon>
        <taxon>Ceratobasidiaceae</taxon>
        <taxon>Rhizoctonia</taxon>
    </lineage>
</organism>
<protein>
    <submittedName>
        <fullName evidence="1">Uncharacterized protein</fullName>
    </submittedName>
</protein>
<reference evidence="1" key="1">
    <citation type="submission" date="2020-05" db="EMBL/GenBank/DDBJ databases">
        <title>Evolutionary and genomic comparisons of hybrid uninucleate and nonhybrid Rhizoctonia fungi.</title>
        <authorList>
            <person name="Li C."/>
            <person name="Chen X."/>
        </authorList>
    </citation>
    <scope>NUCLEOTIDE SEQUENCE</scope>
    <source>
        <strain evidence="1">AG-1 IA</strain>
    </source>
</reference>
<evidence type="ECO:0000313" key="1">
    <source>
        <dbReference type="EMBL" id="QRW17073.1"/>
    </source>
</evidence>
<name>A0A8H8NQW8_9AGAM</name>
<dbReference type="RefSeq" id="XP_043177310.1">
    <property type="nucleotide sequence ID" value="XM_043324891.1"/>
</dbReference>
<dbReference type="GeneID" id="67027354"/>
<accession>A0A8H8NQW8</accession>
<proteinExistence type="predicted"/>
<dbReference type="AlphaFoldDB" id="A0A8H8NQW8"/>